<keyword evidence="3 4" id="KW-0175">Coiled coil</keyword>
<name>A0A7R9AVM3_TIMSH</name>
<reference evidence="8" key="1">
    <citation type="submission" date="2020-11" db="EMBL/GenBank/DDBJ databases">
        <authorList>
            <person name="Tran Van P."/>
        </authorList>
    </citation>
    <scope>NUCLEOTIDE SEQUENCE</scope>
</reference>
<evidence type="ECO:0000256" key="2">
    <source>
        <dbReference type="ARBA" id="ARBA00022927"/>
    </source>
</evidence>
<evidence type="ECO:0000313" key="8">
    <source>
        <dbReference type="EMBL" id="CAD7261427.1"/>
    </source>
</evidence>
<evidence type="ECO:0000256" key="5">
    <source>
        <dbReference type="SAM" id="MobiDB-lite"/>
    </source>
</evidence>
<dbReference type="EMBL" id="OC002194">
    <property type="protein sequence ID" value="CAD7261427.1"/>
    <property type="molecule type" value="Genomic_DNA"/>
</dbReference>
<dbReference type="PROSITE" id="PS51776">
    <property type="entry name" value="RH1"/>
    <property type="match status" value="1"/>
</dbReference>
<evidence type="ECO:0000259" key="7">
    <source>
        <dbReference type="PROSITE" id="PS51777"/>
    </source>
</evidence>
<dbReference type="InterPro" id="IPR051241">
    <property type="entry name" value="DZIP_RILPL"/>
</dbReference>
<feature type="domain" description="RH1" evidence="6">
    <location>
        <begin position="6"/>
        <end position="94"/>
    </location>
</feature>
<feature type="region of interest" description="Disordered" evidence="5">
    <location>
        <begin position="153"/>
        <end position="172"/>
    </location>
</feature>
<protein>
    <recommendedName>
        <fullName evidence="9">RILP-like protein</fullName>
    </recommendedName>
</protein>
<dbReference type="InterPro" id="IPR034744">
    <property type="entry name" value="RH2"/>
</dbReference>
<dbReference type="PANTHER" id="PTHR21502:SF4">
    <property type="entry name" value="RILP-LIKE PROTEIN HOMOLOG"/>
    <property type="match status" value="1"/>
</dbReference>
<dbReference type="InterPro" id="IPR021563">
    <property type="entry name" value="RILP_dimer"/>
</dbReference>
<evidence type="ECO:0000256" key="4">
    <source>
        <dbReference type="SAM" id="Coils"/>
    </source>
</evidence>
<dbReference type="GO" id="GO:0060271">
    <property type="term" value="P:cilium assembly"/>
    <property type="evidence" value="ECO:0007669"/>
    <property type="project" value="TreeGrafter"/>
</dbReference>
<keyword evidence="2" id="KW-0653">Protein transport</keyword>
<dbReference type="InterPro" id="IPR034743">
    <property type="entry name" value="RH1"/>
</dbReference>
<dbReference type="PROSITE" id="PS51777">
    <property type="entry name" value="RH2"/>
    <property type="match status" value="1"/>
</dbReference>
<feature type="domain" description="RH2" evidence="7">
    <location>
        <begin position="858"/>
        <end position="931"/>
    </location>
</feature>
<dbReference type="Pfam" id="PF09744">
    <property type="entry name" value="RH1"/>
    <property type="match status" value="1"/>
</dbReference>
<dbReference type="GO" id="GO:0005737">
    <property type="term" value="C:cytoplasm"/>
    <property type="evidence" value="ECO:0007669"/>
    <property type="project" value="TreeGrafter"/>
</dbReference>
<organism evidence="8">
    <name type="scientific">Timema shepardi</name>
    <name type="common">Walking stick</name>
    <dbReference type="NCBI Taxonomy" id="629360"/>
    <lineage>
        <taxon>Eukaryota</taxon>
        <taxon>Metazoa</taxon>
        <taxon>Ecdysozoa</taxon>
        <taxon>Arthropoda</taxon>
        <taxon>Hexapoda</taxon>
        <taxon>Insecta</taxon>
        <taxon>Pterygota</taxon>
        <taxon>Neoptera</taxon>
        <taxon>Polyneoptera</taxon>
        <taxon>Phasmatodea</taxon>
        <taxon>Timematodea</taxon>
        <taxon>Timematoidea</taxon>
        <taxon>Timematidae</taxon>
        <taxon>Timema</taxon>
    </lineage>
</organism>
<proteinExistence type="predicted"/>
<dbReference type="Gene3D" id="1.20.58.1770">
    <property type="match status" value="1"/>
</dbReference>
<dbReference type="FunFam" id="1.20.58.1770:FF:000005">
    <property type="entry name" value="RILP-like protein homolog isoform X1"/>
    <property type="match status" value="1"/>
</dbReference>
<evidence type="ECO:0008006" key="9">
    <source>
        <dbReference type="Google" id="ProtNLM"/>
    </source>
</evidence>
<dbReference type="GO" id="GO:0015031">
    <property type="term" value="P:protein transport"/>
    <property type="evidence" value="ECO:0007669"/>
    <property type="project" value="UniProtKB-KW"/>
</dbReference>
<dbReference type="GO" id="GO:0051959">
    <property type="term" value="F:dynein light intermediate chain binding"/>
    <property type="evidence" value="ECO:0007669"/>
    <property type="project" value="TreeGrafter"/>
</dbReference>
<dbReference type="GO" id="GO:0036064">
    <property type="term" value="C:ciliary basal body"/>
    <property type="evidence" value="ECO:0007669"/>
    <property type="project" value="TreeGrafter"/>
</dbReference>
<keyword evidence="1" id="KW-0813">Transport</keyword>
<sequence length="1179" mass="129035">MPFLLEFPVDMEEFESEVSVVDVYDIASEIGKEFEKIIDNYGTDSVTSLMPKVINALEHLEVLATKNERENTTVHELKSRIAQLENDKIEKAEDRQRFEKVGVGSGLGVVVARATGVGVGSVRKGLKDCKGVGIGVQGGGEGLMRVGIGRGAVFDGSSNKREEPDASSSSKEAHLHQLFLDIARVCPCQETLHHDPDQSLPSQLVAPMPDPQAWKKLLEVALDSSRINGRSGPEDSPSMSTESHELSTRAKRVTWSYDSEENSAVRLLPTTSVGGRASVGTVRFPPIVLVGAIAILPGLRAVGPEKGLQFFLDISGTHTSCRAGTDQRADAQGCTTGCPGGSVGGTHTSSSWRGPVDFILAICAHLASNCRGLAGRHVGPGKGRIAARPEKCQRLLVAAAIGTLTSGSWRDPACFAGQTAFCAHLHGNLGGHVSLVGPGKGRFVTRRQQSLALILMYLELMGQPFPPISTAAANSRLDVKDRPVYLGVPVGTKELEQIEDHWRQESHELIALVTRLRDENLKLGSSLADQQNYSPDIAAQAANSEVDAAVMHRLRHVIDELREKLRIRDKDLGHKATEVDNLSSQVERLTMVGRELRRKHRGGQVQVRNLIDERADFLAQLQDQQRELVILRQCLGLAQKENEDLAKSHWPPSEPIESRVLLGVDNSGELVTDSSEKMDCGVGQTVERVIGAACASTEERYKGRLNSEAQQPVPGGANTSPGNWILVQLSVWRNTGDALVILRTVFQSGSLHRMVHQLGNNKGGLGLMGPQSQDGERRLLCSALVPSGMEGRVKTEVWWLESRQSTNFDRDALLCWALGGLCSEIPGTVKGPAGEDTGGSESPDLTNKAVFDLDDPNRPRFTTSELKEILHERNELKARVSDLEDELEIYRPKPIDNIVKRKQITLRITPMVLLFQDSVKMVRNEHHLLFDGLPGDRDPLLLQQIFRTCVFVLTLPQKLYQSIRVIIQVEHIVEPAVPPGYYWTGEQYCWKTVDPVALSRNRHLAKKTYCIAASATVRKRIASTQRPRELEVASTTMTMGTPCTFSFSSSFISSPIGWTKFCRKFLPQAFCSLVLRFRFKGSVFGKSGLAILERSTASYYPFGLYEIRTSISPSSAVELNTTSALANYATEAGDLPQKQFFHKLFSESNVTFLGTSPKRSISSLSKMALSGSAGSDAAV</sequence>
<feature type="region of interest" description="Disordered" evidence="5">
    <location>
        <begin position="225"/>
        <end position="248"/>
    </location>
</feature>
<dbReference type="AlphaFoldDB" id="A0A7R9AVM3"/>
<evidence type="ECO:0000259" key="6">
    <source>
        <dbReference type="PROSITE" id="PS51776"/>
    </source>
</evidence>
<dbReference type="PANTHER" id="PTHR21502">
    <property type="entry name" value="ZINC FINGER PROTEIN DZIP1"/>
    <property type="match status" value="1"/>
</dbReference>
<feature type="coiled-coil region" evidence="4">
    <location>
        <begin position="67"/>
        <end position="101"/>
    </location>
</feature>
<evidence type="ECO:0000256" key="3">
    <source>
        <dbReference type="ARBA" id="ARBA00023054"/>
    </source>
</evidence>
<dbReference type="GO" id="GO:0046983">
    <property type="term" value="F:protein dimerization activity"/>
    <property type="evidence" value="ECO:0007669"/>
    <property type="project" value="InterPro"/>
</dbReference>
<gene>
    <name evidence="8" type="ORF">TSIB3V08_LOCUS5567</name>
</gene>
<dbReference type="CDD" id="cd14445">
    <property type="entry name" value="RILP-like"/>
    <property type="match status" value="1"/>
</dbReference>
<accession>A0A7R9AVM3</accession>
<dbReference type="SUPFAM" id="SSF161256">
    <property type="entry name" value="RILP dimerisation region"/>
    <property type="match status" value="1"/>
</dbReference>
<dbReference type="GO" id="GO:0031267">
    <property type="term" value="F:small GTPase binding"/>
    <property type="evidence" value="ECO:0007669"/>
    <property type="project" value="TreeGrafter"/>
</dbReference>
<dbReference type="Gene3D" id="6.10.230.10">
    <property type="match status" value="1"/>
</dbReference>
<dbReference type="Pfam" id="PF11461">
    <property type="entry name" value="RILP"/>
    <property type="match status" value="1"/>
</dbReference>
<evidence type="ECO:0000256" key="1">
    <source>
        <dbReference type="ARBA" id="ARBA00022448"/>
    </source>
</evidence>